<name>A0A2N9JM34_9ACTN</name>
<sequence length="105" mass="11619">MYLPDHPVKQDEQRQRFVSTGTLPDQQRITDLLQRAHERFRGVTDGAKPQVYPALAEADPEAFGIALTGVSGAQYISGEAEAGFTLMSPPRVEPCDTEMHIVHID</sequence>
<dbReference type="KEGG" id="mgg:MPLG2_3409"/>
<dbReference type="SUPFAM" id="SSF56601">
    <property type="entry name" value="beta-lactamase/transpeptidase-like"/>
    <property type="match status" value="1"/>
</dbReference>
<accession>A0A2N9JM34</accession>
<dbReference type="AlphaFoldDB" id="A0A2N9JM34"/>
<dbReference type="RefSeq" id="WP_105186951.1">
    <property type="nucleotide sequence ID" value="NZ_BAAAGO010000001.1"/>
</dbReference>
<evidence type="ECO:0000313" key="2">
    <source>
        <dbReference type="Proteomes" id="UP000238164"/>
    </source>
</evidence>
<evidence type="ECO:0000313" key="1">
    <source>
        <dbReference type="EMBL" id="SPD88439.1"/>
    </source>
</evidence>
<keyword evidence="2" id="KW-1185">Reference proteome</keyword>
<protein>
    <submittedName>
        <fullName evidence="1">Uncharacterized protein</fullName>
    </submittedName>
</protein>
<dbReference type="Gene3D" id="3.40.710.10">
    <property type="entry name" value="DD-peptidase/beta-lactamase superfamily"/>
    <property type="match status" value="1"/>
</dbReference>
<dbReference type="EMBL" id="LT985188">
    <property type="protein sequence ID" value="SPD88439.1"/>
    <property type="molecule type" value="Genomic_DNA"/>
</dbReference>
<dbReference type="Proteomes" id="UP000238164">
    <property type="component" value="Chromosome 1"/>
</dbReference>
<reference evidence="1 2" key="1">
    <citation type="submission" date="2018-02" db="EMBL/GenBank/DDBJ databases">
        <authorList>
            <person name="Cohen D.B."/>
            <person name="Kent A.D."/>
        </authorList>
    </citation>
    <scope>NUCLEOTIDE SEQUENCE [LARGE SCALE GENOMIC DNA]</scope>
    <source>
        <strain evidence="1">1</strain>
    </source>
</reference>
<gene>
    <name evidence="1" type="ORF">MPLG2_3409</name>
</gene>
<organism evidence="1 2">
    <name type="scientific">Micropruina glycogenica</name>
    <dbReference type="NCBI Taxonomy" id="75385"/>
    <lineage>
        <taxon>Bacteria</taxon>
        <taxon>Bacillati</taxon>
        <taxon>Actinomycetota</taxon>
        <taxon>Actinomycetes</taxon>
        <taxon>Propionibacteriales</taxon>
        <taxon>Nocardioidaceae</taxon>
        <taxon>Micropruina</taxon>
    </lineage>
</organism>
<dbReference type="InterPro" id="IPR012338">
    <property type="entry name" value="Beta-lactam/transpept-like"/>
</dbReference>
<proteinExistence type="predicted"/>
<dbReference type="OrthoDB" id="9788822at2"/>